<dbReference type="Gene3D" id="2.40.37.10">
    <property type="entry name" value="Lyase, Ornithine Decarboxylase, Chain A, domain 1"/>
    <property type="match status" value="1"/>
</dbReference>
<dbReference type="HAMAP" id="MF_01201">
    <property type="entry name" value="Ala_racemase"/>
    <property type="match status" value="1"/>
</dbReference>
<dbReference type="InterPro" id="IPR020622">
    <property type="entry name" value="Ala_racemase_pyridoxalP-BS"/>
</dbReference>
<keyword evidence="2 4" id="KW-0663">Pyridoxal phosphate</keyword>
<dbReference type="InterPro" id="IPR011079">
    <property type="entry name" value="Ala_racemase_C"/>
</dbReference>
<dbReference type="RefSeq" id="WP_194019807.1">
    <property type="nucleotide sequence ID" value="NZ_JADEVV010000024.1"/>
</dbReference>
<feature type="binding site" evidence="4">
    <location>
        <position position="164"/>
    </location>
    <ligand>
        <name>substrate</name>
    </ligand>
</feature>
<feature type="modified residue" description="N6-(pyridoxal phosphate)lysine" evidence="4">
    <location>
        <position position="65"/>
    </location>
</feature>
<proteinExistence type="inferred from homology"/>
<dbReference type="PANTHER" id="PTHR30511:SF0">
    <property type="entry name" value="ALANINE RACEMASE, CATABOLIC-RELATED"/>
    <property type="match status" value="1"/>
</dbReference>
<dbReference type="EC" id="5.1.1.1" evidence="4"/>
<comment type="function">
    <text evidence="4">Catalyzes the interconversion of L-alanine and D-alanine. May also act on other amino acids.</text>
</comment>
<keyword evidence="7" id="KW-1185">Reference proteome</keyword>
<reference evidence="6 7" key="1">
    <citation type="submission" date="2020-10" db="EMBL/GenBank/DDBJ databases">
        <authorList>
            <person name="Castelo-Branco R."/>
            <person name="Eusebio N."/>
            <person name="Adriana R."/>
            <person name="Vieira A."/>
            <person name="Brugerolle De Fraissinette N."/>
            <person name="Rezende De Castro R."/>
            <person name="Schneider M.P."/>
            <person name="Vasconcelos V."/>
            <person name="Leao P.N."/>
        </authorList>
    </citation>
    <scope>NUCLEOTIDE SEQUENCE [LARGE SCALE GENOMIC DNA]</scope>
    <source>
        <strain evidence="6 7">LEGE 00031</strain>
    </source>
</reference>
<feature type="active site" description="Proton acceptor; specific for D-alanine" evidence="4">
    <location>
        <position position="65"/>
    </location>
</feature>
<accession>A0ABR9VS02</accession>
<evidence type="ECO:0000256" key="2">
    <source>
        <dbReference type="ARBA" id="ARBA00022898"/>
    </source>
</evidence>
<dbReference type="EMBL" id="JADEVV010000024">
    <property type="protein sequence ID" value="MBE9254137.1"/>
    <property type="molecule type" value="Genomic_DNA"/>
</dbReference>
<dbReference type="SUPFAM" id="SSF50621">
    <property type="entry name" value="Alanine racemase C-terminal domain-like"/>
    <property type="match status" value="1"/>
</dbReference>
<evidence type="ECO:0000313" key="6">
    <source>
        <dbReference type="EMBL" id="MBE9254137.1"/>
    </source>
</evidence>
<dbReference type="InterPro" id="IPR001608">
    <property type="entry name" value="Ala_racemase_N"/>
</dbReference>
<protein>
    <recommendedName>
        <fullName evidence="4">Alanine racemase</fullName>
        <ecNumber evidence="4">5.1.1.1</ecNumber>
    </recommendedName>
</protein>
<evidence type="ECO:0000256" key="4">
    <source>
        <dbReference type="HAMAP-Rule" id="MF_01201"/>
    </source>
</evidence>
<dbReference type="Gene3D" id="3.20.20.10">
    <property type="entry name" value="Alanine racemase"/>
    <property type="match status" value="1"/>
</dbReference>
<name>A0ABR9VS02_9SYNC</name>
<dbReference type="Pfam" id="PF01168">
    <property type="entry name" value="Ala_racemase_N"/>
    <property type="match status" value="1"/>
</dbReference>
<dbReference type="Pfam" id="PF00842">
    <property type="entry name" value="Ala_racemase_C"/>
    <property type="match status" value="1"/>
</dbReference>
<keyword evidence="3 4" id="KW-0413">Isomerase</keyword>
<dbReference type="SUPFAM" id="SSF51419">
    <property type="entry name" value="PLP-binding barrel"/>
    <property type="match status" value="1"/>
</dbReference>
<dbReference type="SMART" id="SM01005">
    <property type="entry name" value="Ala_racemase_C"/>
    <property type="match status" value="1"/>
</dbReference>
<dbReference type="NCBIfam" id="TIGR00492">
    <property type="entry name" value="alr"/>
    <property type="match status" value="1"/>
</dbReference>
<gene>
    <name evidence="6" type="ORF">IQ217_09855</name>
</gene>
<evidence type="ECO:0000259" key="5">
    <source>
        <dbReference type="SMART" id="SM01005"/>
    </source>
</evidence>
<dbReference type="GO" id="GO:0008784">
    <property type="term" value="F:alanine racemase activity"/>
    <property type="evidence" value="ECO:0007669"/>
    <property type="project" value="UniProtKB-EC"/>
</dbReference>
<evidence type="ECO:0000313" key="7">
    <source>
        <dbReference type="Proteomes" id="UP000658720"/>
    </source>
</evidence>
<feature type="domain" description="Alanine racemase C-terminal" evidence="5">
    <location>
        <begin position="272"/>
        <end position="400"/>
    </location>
</feature>
<evidence type="ECO:0000256" key="1">
    <source>
        <dbReference type="ARBA" id="ARBA00001933"/>
    </source>
</evidence>
<dbReference type="PRINTS" id="PR00992">
    <property type="entry name" value="ALARACEMASE"/>
</dbReference>
<comment type="cofactor">
    <cofactor evidence="1 4">
        <name>pyridoxal 5'-phosphate</name>
        <dbReference type="ChEBI" id="CHEBI:597326"/>
    </cofactor>
</comment>
<dbReference type="InterPro" id="IPR029066">
    <property type="entry name" value="PLP-binding_barrel"/>
</dbReference>
<dbReference type="Proteomes" id="UP000658720">
    <property type="component" value="Unassembled WGS sequence"/>
</dbReference>
<organism evidence="6 7">
    <name type="scientific">Synechocystis salina LEGE 00031</name>
    <dbReference type="NCBI Taxonomy" id="1828736"/>
    <lineage>
        <taxon>Bacteria</taxon>
        <taxon>Bacillati</taxon>
        <taxon>Cyanobacteriota</taxon>
        <taxon>Cyanophyceae</taxon>
        <taxon>Synechococcales</taxon>
        <taxon>Merismopediaceae</taxon>
        <taxon>Synechocystis</taxon>
    </lineage>
</organism>
<comment type="caution">
    <text evidence="6">The sequence shown here is derived from an EMBL/GenBank/DDBJ whole genome shotgun (WGS) entry which is preliminary data.</text>
</comment>
<comment type="catalytic activity">
    <reaction evidence="4">
        <text>L-alanine = D-alanine</text>
        <dbReference type="Rhea" id="RHEA:20249"/>
        <dbReference type="ChEBI" id="CHEBI:57416"/>
        <dbReference type="ChEBI" id="CHEBI:57972"/>
        <dbReference type="EC" id="5.1.1.1"/>
    </reaction>
</comment>
<comment type="pathway">
    <text evidence="4">Amino-acid biosynthesis; D-alanine biosynthesis; D-alanine from L-alanine: step 1/1.</text>
</comment>
<dbReference type="InterPro" id="IPR009006">
    <property type="entry name" value="Ala_racemase/Decarboxylase_C"/>
</dbReference>
<feature type="binding site" evidence="4">
    <location>
        <position position="341"/>
    </location>
    <ligand>
        <name>substrate</name>
    </ligand>
</feature>
<sequence>MVLSRDVKSSPEQSSRVSSTLSGYRLAELIRQRAWVEIDQAALVHNVQQFRQYVGPKTNLMAVVKADAYGHGAIRVAQTALQAGADWLAIATLGEGIELREAGITAPILILGGINSPEEIEAIAHWRLQPTLCSPEQAQLFNDILAKLGKVLPVHLKLDTGMTRLGTPWPQAVNFVGLVQSLPQLQLASLYSHLATADDPNTATMLQQQQRFTTAISSLRQAQLPIPQLHLANSAATLHGPAWHYDMVRVGLGLYGLYPAPHLGDRLDLKPVLTVRAKITQIRTIPPGTGVSYGHQFVSEETMPMGVVGIGYADGVPRNLSNQLKVLVRGQPVQQIGAITMDQMMVDLRGIDNPQVGEVVTLIGQDGDRQITADHWASTLGTISWEILCGFKHRLPRILV</sequence>
<dbReference type="InterPro" id="IPR000821">
    <property type="entry name" value="Ala_racemase"/>
</dbReference>
<dbReference type="CDD" id="cd00430">
    <property type="entry name" value="PLPDE_III_AR"/>
    <property type="match status" value="1"/>
</dbReference>
<dbReference type="PANTHER" id="PTHR30511">
    <property type="entry name" value="ALANINE RACEMASE"/>
    <property type="match status" value="1"/>
</dbReference>
<feature type="active site" description="Proton acceptor; specific for L-alanine" evidence="4">
    <location>
        <position position="293"/>
    </location>
</feature>
<dbReference type="PROSITE" id="PS00395">
    <property type="entry name" value="ALANINE_RACEMASE"/>
    <property type="match status" value="1"/>
</dbReference>
<comment type="similarity">
    <text evidence="4">Belongs to the alanine racemase family.</text>
</comment>
<evidence type="ECO:0000256" key="3">
    <source>
        <dbReference type="ARBA" id="ARBA00023235"/>
    </source>
</evidence>